<dbReference type="AlphaFoldDB" id="A0A2W7R6W2"/>
<dbReference type="OrthoDB" id="5735516at2"/>
<evidence type="ECO:0000313" key="1">
    <source>
        <dbReference type="EMBL" id="PZX49899.1"/>
    </source>
</evidence>
<dbReference type="Pfam" id="PF20420">
    <property type="entry name" value="DUF6702"/>
    <property type="match status" value="1"/>
</dbReference>
<reference evidence="1 2" key="1">
    <citation type="submission" date="2018-06" db="EMBL/GenBank/DDBJ databases">
        <title>Genomic Encyclopedia of Archaeal and Bacterial Type Strains, Phase II (KMG-II): from individual species to whole genera.</title>
        <authorList>
            <person name="Goeker M."/>
        </authorList>
    </citation>
    <scope>NUCLEOTIDE SEQUENCE [LARGE SCALE GENOMIC DNA]</scope>
    <source>
        <strain evidence="1 2">DSM 19830</strain>
    </source>
</reference>
<comment type="caution">
    <text evidence="1">The sequence shown here is derived from an EMBL/GenBank/DDBJ whole genome shotgun (WGS) entry which is preliminary data.</text>
</comment>
<evidence type="ECO:0000313" key="2">
    <source>
        <dbReference type="Proteomes" id="UP000248882"/>
    </source>
</evidence>
<dbReference type="Proteomes" id="UP000248882">
    <property type="component" value="Unassembled WGS sequence"/>
</dbReference>
<accession>A0A2W7R6W2</accession>
<organism evidence="1 2">
    <name type="scientific">Algoriphagus chordae</name>
    <dbReference type="NCBI Taxonomy" id="237019"/>
    <lineage>
        <taxon>Bacteria</taxon>
        <taxon>Pseudomonadati</taxon>
        <taxon>Bacteroidota</taxon>
        <taxon>Cytophagia</taxon>
        <taxon>Cytophagales</taxon>
        <taxon>Cyclobacteriaceae</taxon>
        <taxon>Algoriphagus</taxon>
    </lineage>
</organism>
<dbReference type="InterPro" id="IPR046525">
    <property type="entry name" value="DUF6702"/>
</dbReference>
<gene>
    <name evidence="1" type="ORF">LV85_02962</name>
</gene>
<proteinExistence type="predicted"/>
<dbReference type="EMBL" id="QKZT01000013">
    <property type="protein sequence ID" value="PZX49899.1"/>
    <property type="molecule type" value="Genomic_DNA"/>
</dbReference>
<protein>
    <submittedName>
        <fullName evidence="1">Uncharacterized protein</fullName>
    </submittedName>
</protein>
<sequence length="165" mass="19486">MQQFYLYMISLGWLVIYHPFHLSLTEIKWNEQTEHLEISQKIFWDDLEIALSGFHNESIDFLNPANKEKLDKQIESYLREHNKIWIDDKLIAVSFIGYEVEEDAAWFYLESEKVKEPTTIKIKNNLLIADFSDQKNVVQFYFEDNSPKSIILGKDKEMGVLSSSD</sequence>
<name>A0A2W7R6W2_9BACT</name>
<dbReference type="RefSeq" id="WP_111320743.1">
    <property type="nucleotide sequence ID" value="NZ_QKZT01000013.1"/>
</dbReference>
<keyword evidence="2" id="KW-1185">Reference proteome</keyword>